<evidence type="ECO:0000259" key="2">
    <source>
        <dbReference type="Pfam" id="PF17921"/>
    </source>
</evidence>
<dbReference type="InterPro" id="IPR036397">
    <property type="entry name" value="RNaseH_sf"/>
</dbReference>
<dbReference type="InterPro" id="IPR012337">
    <property type="entry name" value="RNaseH-like_sf"/>
</dbReference>
<dbReference type="Gene3D" id="1.10.340.70">
    <property type="match status" value="1"/>
</dbReference>
<dbReference type="GO" id="GO:0003676">
    <property type="term" value="F:nucleic acid binding"/>
    <property type="evidence" value="ECO:0007669"/>
    <property type="project" value="InterPro"/>
</dbReference>
<dbReference type="InterPro" id="IPR041588">
    <property type="entry name" value="Integrase_H2C2"/>
</dbReference>
<dbReference type="Proteomes" id="UP001234989">
    <property type="component" value="Chromosome 9"/>
</dbReference>
<feature type="compositionally biased region" description="Polar residues" evidence="1">
    <location>
        <begin position="282"/>
        <end position="292"/>
    </location>
</feature>
<evidence type="ECO:0000313" key="4">
    <source>
        <dbReference type="Proteomes" id="UP001234989"/>
    </source>
</evidence>
<proteinExistence type="predicted"/>
<dbReference type="EMBL" id="CP133620">
    <property type="protein sequence ID" value="WMV47208.1"/>
    <property type="molecule type" value="Genomic_DNA"/>
</dbReference>
<organism evidence="3 4">
    <name type="scientific">Solanum verrucosum</name>
    <dbReference type="NCBI Taxonomy" id="315347"/>
    <lineage>
        <taxon>Eukaryota</taxon>
        <taxon>Viridiplantae</taxon>
        <taxon>Streptophyta</taxon>
        <taxon>Embryophyta</taxon>
        <taxon>Tracheophyta</taxon>
        <taxon>Spermatophyta</taxon>
        <taxon>Magnoliopsida</taxon>
        <taxon>eudicotyledons</taxon>
        <taxon>Gunneridae</taxon>
        <taxon>Pentapetalae</taxon>
        <taxon>asterids</taxon>
        <taxon>lamiids</taxon>
        <taxon>Solanales</taxon>
        <taxon>Solanaceae</taxon>
        <taxon>Solanoideae</taxon>
        <taxon>Solaneae</taxon>
        <taxon>Solanum</taxon>
    </lineage>
</organism>
<dbReference type="PANTHER" id="PTHR45835:SF91">
    <property type="entry name" value="RETROTRANSPOSON, TY3-GYPSY SUBCLASS-LIKE PROTEIN"/>
    <property type="match status" value="1"/>
</dbReference>
<feature type="non-terminal residue" evidence="3">
    <location>
        <position position="342"/>
    </location>
</feature>
<dbReference type="AlphaFoldDB" id="A0AAF0ZRJ3"/>
<dbReference type="InterPro" id="IPR036691">
    <property type="entry name" value="Endo/exonu/phosph_ase_sf"/>
</dbReference>
<sequence length="342" mass="40240">MEELPVTQLETIDFSQCISSCALNELNFTGSSYTWWNRRIEVECIFKRLYKVFGNDEFMNLLPSSEVHHLIRQGSDHAHLHVICNTSHEHVIKPFRFLNFWTKHESFKSIITDVWKEDKINDRPFMLVYSKMKRVKAWRNPPEMRGATKMYRDLREVYWWNGMKRDIAYFVAKCPNCQQVKVEHQKSGNMTQEIDIPTWKWEVINMDFITGLPRTRRQHDSIWVIVDRVTKFSHFLAVKSTDSAEDYAKLYINEIVRLHGVPLSIISDRDQTTAHAGGPWFTTATPHQTQIRKSVKSRPTDRTTVHRSDHDLWIKDPFTQPLTQMTADRQGPSFDPRSIGLT</sequence>
<protein>
    <recommendedName>
        <fullName evidence="2">Integrase zinc-binding domain-containing protein</fullName>
    </recommendedName>
</protein>
<dbReference type="PANTHER" id="PTHR45835">
    <property type="entry name" value="YALI0A06105P"/>
    <property type="match status" value="1"/>
</dbReference>
<dbReference type="Pfam" id="PF17921">
    <property type="entry name" value="Integrase_H2C2"/>
    <property type="match status" value="1"/>
</dbReference>
<keyword evidence="4" id="KW-1185">Reference proteome</keyword>
<name>A0AAF0ZRJ3_SOLVR</name>
<feature type="compositionally biased region" description="Basic and acidic residues" evidence="1">
    <location>
        <begin position="298"/>
        <end position="307"/>
    </location>
</feature>
<gene>
    <name evidence="3" type="ORF">MTR67_040593</name>
</gene>
<dbReference type="Gene3D" id="3.30.420.10">
    <property type="entry name" value="Ribonuclease H-like superfamily/Ribonuclease H"/>
    <property type="match status" value="1"/>
</dbReference>
<reference evidence="3" key="1">
    <citation type="submission" date="2023-08" db="EMBL/GenBank/DDBJ databases">
        <title>A de novo genome assembly of Solanum verrucosum Schlechtendal, a Mexican diploid species geographically isolated from the other diploid A-genome species in potato relatives.</title>
        <authorList>
            <person name="Hosaka K."/>
        </authorList>
    </citation>
    <scope>NUCLEOTIDE SEQUENCE</scope>
    <source>
        <tissue evidence="3">Young leaves</tissue>
    </source>
</reference>
<dbReference type="SUPFAM" id="SSF53098">
    <property type="entry name" value="Ribonuclease H-like"/>
    <property type="match status" value="1"/>
</dbReference>
<feature type="region of interest" description="Disordered" evidence="1">
    <location>
        <begin position="277"/>
        <end position="307"/>
    </location>
</feature>
<feature type="domain" description="Integrase zinc-binding" evidence="2">
    <location>
        <begin position="146"/>
        <end position="182"/>
    </location>
</feature>
<dbReference type="SUPFAM" id="SSF56219">
    <property type="entry name" value="DNase I-like"/>
    <property type="match status" value="1"/>
</dbReference>
<evidence type="ECO:0000313" key="3">
    <source>
        <dbReference type="EMBL" id="WMV47208.1"/>
    </source>
</evidence>
<evidence type="ECO:0000256" key="1">
    <source>
        <dbReference type="SAM" id="MobiDB-lite"/>
    </source>
</evidence>
<accession>A0AAF0ZRJ3</accession>